<gene>
    <name evidence="2" type="ordered locus">Sden_3359</name>
</gene>
<keyword evidence="3" id="KW-1185">Reference proteome</keyword>
<feature type="domain" description="Schlafen AlbA-2" evidence="1">
    <location>
        <begin position="197"/>
        <end position="328"/>
    </location>
</feature>
<sequence length="348" mass="39817">MASFETESARRFLTEFEQILSNPKLHFFYCEWKLLLAIRERRFMWAAISENVHQYPHFYKAYLAIKGSIVLPYDKLFPVSLQNWINDASRLCLNVLLDGSKANIDALIMHIDSGGHYEECVPNYYKLCVKGFRKVSNICSKYPLGSQEIKDVVDNAASIFATGGHSDASRLNKILSINIDKYGSNAIKILHLVQEKEGKQLEFKSSFNYDVNNDERSKVLKYQCTKTISAFLNSKGGTLLVGVDDNGKILGLEKDLSYVGYNQDKFVLKFKDTVKAALGAKISNLVEWSLEEVGRNLFVLIVEVKPSPFPVLHNEKEFFIRFNPSSDRILDNKDYQRYVQTRFKDLSA</sequence>
<dbReference type="Pfam" id="PF04326">
    <property type="entry name" value="SLFN_AlbA_2"/>
    <property type="match status" value="1"/>
</dbReference>
<evidence type="ECO:0000313" key="3">
    <source>
        <dbReference type="Proteomes" id="UP000001982"/>
    </source>
</evidence>
<dbReference type="HOGENOM" id="CLU_796682_0_0_6"/>
<dbReference type="KEGG" id="sdn:Sden_3359"/>
<dbReference type="InterPro" id="IPR007421">
    <property type="entry name" value="Schlafen_AlbA_2_dom"/>
</dbReference>
<protein>
    <submittedName>
        <fullName evidence="2">Divergent AAA region</fullName>
    </submittedName>
</protein>
<dbReference type="STRING" id="318161.Sden_3359"/>
<name>Q12IU1_SHEDO</name>
<proteinExistence type="predicted"/>
<dbReference type="AlphaFoldDB" id="Q12IU1"/>
<evidence type="ECO:0000259" key="1">
    <source>
        <dbReference type="Pfam" id="PF04326"/>
    </source>
</evidence>
<dbReference type="EMBL" id="CP000302">
    <property type="protein sequence ID" value="ABE56635.1"/>
    <property type="molecule type" value="Genomic_DNA"/>
</dbReference>
<dbReference type="RefSeq" id="WP_011497778.1">
    <property type="nucleotide sequence ID" value="NC_007954.1"/>
</dbReference>
<organism evidence="2 3">
    <name type="scientific">Shewanella denitrificans (strain OS217 / ATCC BAA-1090 / DSM 15013)</name>
    <dbReference type="NCBI Taxonomy" id="318161"/>
    <lineage>
        <taxon>Bacteria</taxon>
        <taxon>Pseudomonadati</taxon>
        <taxon>Pseudomonadota</taxon>
        <taxon>Gammaproteobacteria</taxon>
        <taxon>Alteromonadales</taxon>
        <taxon>Shewanellaceae</taxon>
        <taxon>Shewanella</taxon>
    </lineage>
</organism>
<dbReference type="InterPro" id="IPR038461">
    <property type="entry name" value="Schlafen_AlbA_2_dom_sf"/>
</dbReference>
<accession>Q12IU1</accession>
<dbReference type="Gene3D" id="3.30.950.30">
    <property type="entry name" value="Schlafen, AAA domain"/>
    <property type="match status" value="1"/>
</dbReference>
<dbReference type="eggNOG" id="COG2865">
    <property type="taxonomic scope" value="Bacteria"/>
</dbReference>
<dbReference type="PANTHER" id="PTHR30595">
    <property type="entry name" value="GLPR-RELATED TRANSCRIPTIONAL REPRESSOR"/>
    <property type="match status" value="1"/>
</dbReference>
<reference evidence="2 3" key="1">
    <citation type="submission" date="2006-03" db="EMBL/GenBank/DDBJ databases">
        <title>Complete sequence of Shewanella denitrificans OS217.</title>
        <authorList>
            <consortium name="US DOE Joint Genome Institute"/>
            <person name="Copeland A."/>
            <person name="Lucas S."/>
            <person name="Lapidus A."/>
            <person name="Barry K."/>
            <person name="Detter J.C."/>
            <person name="Glavina del Rio T."/>
            <person name="Hammon N."/>
            <person name="Israni S."/>
            <person name="Dalin E."/>
            <person name="Tice H."/>
            <person name="Pitluck S."/>
            <person name="Brettin T."/>
            <person name="Bruce D."/>
            <person name="Han C."/>
            <person name="Tapia R."/>
            <person name="Gilna P."/>
            <person name="Kiss H."/>
            <person name="Schmutz J."/>
            <person name="Larimer F."/>
            <person name="Land M."/>
            <person name="Hauser L."/>
            <person name="Kyrpides N."/>
            <person name="Lykidis A."/>
            <person name="Richardson P."/>
        </authorList>
    </citation>
    <scope>NUCLEOTIDE SEQUENCE [LARGE SCALE GENOMIC DNA]</scope>
    <source>
        <strain evidence="3">OS217 / ATCC BAA-1090 / DSM 15013</strain>
    </source>
</reference>
<dbReference type="Proteomes" id="UP000001982">
    <property type="component" value="Chromosome"/>
</dbReference>
<evidence type="ECO:0000313" key="2">
    <source>
        <dbReference type="EMBL" id="ABE56635.1"/>
    </source>
</evidence>
<dbReference type="PANTHER" id="PTHR30595:SF6">
    <property type="entry name" value="SCHLAFEN ALBA-2 DOMAIN-CONTAINING PROTEIN"/>
    <property type="match status" value="1"/>
</dbReference>